<dbReference type="InterPro" id="IPR036116">
    <property type="entry name" value="FN3_sf"/>
</dbReference>
<dbReference type="InterPro" id="IPR013783">
    <property type="entry name" value="Ig-like_fold"/>
</dbReference>
<sequence length="152" mass="15706">MGPYSGALGTYCAAEPDTPATAPNITATGSLLTVNLPSPSVAELHSVAHTGWTVYIDDLDDDDAEYTVFRVYDTSTAWLRTPTGVVRGHSYRTYLEICSVVGCSGGSPVSEAATAADTPTAPTNLHATSTTNDAITVEWGHDGVDGGSPITA</sequence>
<evidence type="ECO:0000313" key="4">
    <source>
        <dbReference type="Proteomes" id="UP000574390"/>
    </source>
</evidence>
<feature type="non-terminal residue" evidence="1">
    <location>
        <position position="152"/>
    </location>
</feature>
<dbReference type="Gene3D" id="2.60.40.10">
    <property type="entry name" value="Immunoglobulins"/>
    <property type="match status" value="1"/>
</dbReference>
<evidence type="ECO:0008006" key="5">
    <source>
        <dbReference type="Google" id="ProtNLM"/>
    </source>
</evidence>
<evidence type="ECO:0000313" key="2">
    <source>
        <dbReference type="EMBL" id="KAF4729039.1"/>
    </source>
</evidence>
<keyword evidence="3" id="KW-1185">Reference proteome</keyword>
<dbReference type="Proteomes" id="UP000553632">
    <property type="component" value="Unassembled WGS sequence"/>
</dbReference>
<name>A0A7J6QZB1_PEROL</name>
<dbReference type="EMBL" id="JABANO010020104">
    <property type="protein sequence ID" value="KAF4729039.1"/>
    <property type="molecule type" value="Genomic_DNA"/>
</dbReference>
<dbReference type="EMBL" id="JABANM010026018">
    <property type="protein sequence ID" value="KAF4713647.1"/>
    <property type="molecule type" value="Genomic_DNA"/>
</dbReference>
<dbReference type="Proteomes" id="UP000574390">
    <property type="component" value="Unassembled WGS sequence"/>
</dbReference>
<dbReference type="SUPFAM" id="SSF49265">
    <property type="entry name" value="Fibronectin type III"/>
    <property type="match status" value="1"/>
</dbReference>
<organism evidence="1 4">
    <name type="scientific">Perkinsus olseni</name>
    <name type="common">Perkinsus atlanticus</name>
    <dbReference type="NCBI Taxonomy" id="32597"/>
    <lineage>
        <taxon>Eukaryota</taxon>
        <taxon>Sar</taxon>
        <taxon>Alveolata</taxon>
        <taxon>Perkinsozoa</taxon>
        <taxon>Perkinsea</taxon>
        <taxon>Perkinsida</taxon>
        <taxon>Perkinsidae</taxon>
        <taxon>Perkinsus</taxon>
    </lineage>
</organism>
<comment type="caution">
    <text evidence="1">The sequence shown here is derived from an EMBL/GenBank/DDBJ whole genome shotgun (WGS) entry which is preliminary data.</text>
</comment>
<dbReference type="AlphaFoldDB" id="A0A7J6QZB1"/>
<evidence type="ECO:0000313" key="1">
    <source>
        <dbReference type="EMBL" id="KAF4713647.1"/>
    </source>
</evidence>
<protein>
    <recommendedName>
        <fullName evidence="5">Fibronectin type-III domain-containing protein</fullName>
    </recommendedName>
</protein>
<gene>
    <name evidence="1" type="ORF">FOZ62_021789</name>
    <name evidence="2" type="ORF">FOZ63_024036</name>
</gene>
<accession>A0A7J6QZB1</accession>
<evidence type="ECO:0000313" key="3">
    <source>
        <dbReference type="Proteomes" id="UP000553632"/>
    </source>
</evidence>
<proteinExistence type="predicted"/>
<reference evidence="3 4" key="1">
    <citation type="submission" date="2020-04" db="EMBL/GenBank/DDBJ databases">
        <title>Perkinsus olseni comparative genomics.</title>
        <authorList>
            <person name="Bogema D.R."/>
        </authorList>
    </citation>
    <scope>NUCLEOTIDE SEQUENCE [LARGE SCALE GENOMIC DNA]</scope>
    <source>
        <strain evidence="1">ATCC PRA-205</strain>
        <strain evidence="2 3">ATCC PRA-207</strain>
    </source>
</reference>